<feature type="compositionally biased region" description="Basic and acidic residues" evidence="1">
    <location>
        <begin position="175"/>
        <end position="184"/>
    </location>
</feature>
<dbReference type="Pfam" id="PF13867">
    <property type="entry name" value="SAP30_Sin3_bdg"/>
    <property type="match status" value="1"/>
</dbReference>
<feature type="region of interest" description="Disordered" evidence="1">
    <location>
        <begin position="141"/>
        <end position="236"/>
    </location>
</feature>
<dbReference type="GeneID" id="89970640"/>
<evidence type="ECO:0000256" key="1">
    <source>
        <dbReference type="SAM" id="MobiDB-lite"/>
    </source>
</evidence>
<name>A0AAV9ND50_9EURO</name>
<feature type="compositionally biased region" description="Polar residues" evidence="1">
    <location>
        <begin position="186"/>
        <end position="197"/>
    </location>
</feature>
<dbReference type="Gene3D" id="6.10.160.20">
    <property type="match status" value="1"/>
</dbReference>
<gene>
    <name evidence="3" type="ORF">LTR84_002432</name>
</gene>
<dbReference type="AlphaFoldDB" id="A0AAV9ND50"/>
<dbReference type="InterPro" id="IPR025718">
    <property type="entry name" value="SAP30_Sin3-bd"/>
</dbReference>
<sequence>MAPAHKRNLNIDDSRSETSSTVPNHKDGKNHLVPTNISGTSKNNRAVNGSTTKASLNGAAVAAAAAATALAQAAPVVADKDPKVPRQADWTSTPNSVLRTYRIAYRLQAPSTFCHPHADIIHKSSSIALRSPSAVLARRRLREEKHRRRKVDLQQLNGSSVATNNKVAKSKNKKKDKDKSKDVNSLETSSTVGSALAQSIEPPDGTQSTDPSQPHPPSSPSSTSTTYLGPREPSSQLAVSVRKHFNAQQVSEADTIARFTYVVQQAGRSVWTEGCEGDGAGSWMGSHGREIRKADGPGGEVGFRLRFRP</sequence>
<feature type="compositionally biased region" description="Polar residues" evidence="1">
    <location>
        <begin position="33"/>
        <end position="50"/>
    </location>
</feature>
<dbReference type="EMBL" id="JAVRRD010000013">
    <property type="protein sequence ID" value="KAK5052567.1"/>
    <property type="molecule type" value="Genomic_DNA"/>
</dbReference>
<comment type="caution">
    <text evidence="3">The sequence shown here is derived from an EMBL/GenBank/DDBJ whole genome shotgun (WGS) entry which is preliminary data.</text>
</comment>
<evidence type="ECO:0000259" key="2">
    <source>
        <dbReference type="Pfam" id="PF13867"/>
    </source>
</evidence>
<feature type="compositionally biased region" description="Basic residues" evidence="1">
    <location>
        <begin position="141"/>
        <end position="150"/>
    </location>
</feature>
<reference evidence="3 4" key="1">
    <citation type="submission" date="2023-08" db="EMBL/GenBank/DDBJ databases">
        <title>Black Yeasts Isolated from many extreme environments.</title>
        <authorList>
            <person name="Coleine C."/>
            <person name="Stajich J.E."/>
            <person name="Selbmann L."/>
        </authorList>
    </citation>
    <scope>NUCLEOTIDE SEQUENCE [LARGE SCALE GENOMIC DNA]</scope>
    <source>
        <strain evidence="3 4">CCFEE 5792</strain>
    </source>
</reference>
<evidence type="ECO:0000313" key="3">
    <source>
        <dbReference type="EMBL" id="KAK5052567.1"/>
    </source>
</evidence>
<feature type="region of interest" description="Disordered" evidence="1">
    <location>
        <begin position="1"/>
        <end position="50"/>
    </location>
</feature>
<proteinExistence type="predicted"/>
<feature type="domain" description="Histone deacetylase complex subunit SAP30 Sin3 binding" evidence="2">
    <location>
        <begin position="235"/>
        <end position="263"/>
    </location>
</feature>
<evidence type="ECO:0000313" key="4">
    <source>
        <dbReference type="Proteomes" id="UP001358417"/>
    </source>
</evidence>
<protein>
    <recommendedName>
        <fullName evidence="2">Histone deacetylase complex subunit SAP30 Sin3 binding domain-containing protein</fullName>
    </recommendedName>
</protein>
<accession>A0AAV9ND50</accession>
<organism evidence="3 4">
    <name type="scientific">Exophiala bonariae</name>
    <dbReference type="NCBI Taxonomy" id="1690606"/>
    <lineage>
        <taxon>Eukaryota</taxon>
        <taxon>Fungi</taxon>
        <taxon>Dikarya</taxon>
        <taxon>Ascomycota</taxon>
        <taxon>Pezizomycotina</taxon>
        <taxon>Eurotiomycetes</taxon>
        <taxon>Chaetothyriomycetidae</taxon>
        <taxon>Chaetothyriales</taxon>
        <taxon>Herpotrichiellaceae</taxon>
        <taxon>Exophiala</taxon>
    </lineage>
</organism>
<dbReference type="InterPro" id="IPR038291">
    <property type="entry name" value="SAP30_C_sf"/>
</dbReference>
<keyword evidence="4" id="KW-1185">Reference proteome</keyword>
<dbReference type="RefSeq" id="XP_064706267.1">
    <property type="nucleotide sequence ID" value="XM_064846042.1"/>
</dbReference>
<feature type="compositionally biased region" description="Polar residues" evidence="1">
    <location>
        <begin position="154"/>
        <end position="163"/>
    </location>
</feature>
<dbReference type="Proteomes" id="UP001358417">
    <property type="component" value="Unassembled WGS sequence"/>
</dbReference>